<dbReference type="InterPro" id="IPR006600">
    <property type="entry name" value="HTH_CenpB_DNA-bd_dom"/>
</dbReference>
<dbReference type="KEGG" id="bsc:COCSADRAFT_351630"/>
<keyword evidence="6" id="KW-1185">Reference proteome</keyword>
<dbReference type="GeneID" id="19138103"/>
<dbReference type="OrthoDB" id="3693047at2759"/>
<reference evidence="6" key="2">
    <citation type="journal article" date="2013" name="PLoS Genet.">
        <title>Comparative genome structure, secondary metabolite, and effector coding capacity across Cochliobolus pathogens.</title>
        <authorList>
            <person name="Condon B.J."/>
            <person name="Leng Y."/>
            <person name="Wu D."/>
            <person name="Bushley K.E."/>
            <person name="Ohm R.A."/>
            <person name="Otillar R."/>
            <person name="Martin J."/>
            <person name="Schackwitz W."/>
            <person name="Grimwood J."/>
            <person name="MohdZainudin N."/>
            <person name="Xue C."/>
            <person name="Wang R."/>
            <person name="Manning V.A."/>
            <person name="Dhillon B."/>
            <person name="Tu Z.J."/>
            <person name="Steffenson B.J."/>
            <person name="Salamov A."/>
            <person name="Sun H."/>
            <person name="Lowry S."/>
            <person name="LaButti K."/>
            <person name="Han J."/>
            <person name="Copeland A."/>
            <person name="Lindquist E."/>
            <person name="Barry K."/>
            <person name="Schmutz J."/>
            <person name="Baker S.E."/>
            <person name="Ciuffetti L.M."/>
            <person name="Grigoriev I.V."/>
            <person name="Zhong S."/>
            <person name="Turgeon B.G."/>
        </authorList>
    </citation>
    <scope>NUCLEOTIDE SEQUENCE [LARGE SCALE GENOMIC DNA]</scope>
    <source>
        <strain evidence="6">ND90Pr / ATCC 201652</strain>
    </source>
</reference>
<dbReference type="InterPro" id="IPR009057">
    <property type="entry name" value="Homeodomain-like_sf"/>
</dbReference>
<organism evidence="5 6">
    <name type="scientific">Cochliobolus sativus (strain ND90Pr / ATCC 201652)</name>
    <name type="common">Common root rot and spot blotch fungus</name>
    <name type="synonym">Bipolaris sorokiniana</name>
    <dbReference type="NCBI Taxonomy" id="665912"/>
    <lineage>
        <taxon>Eukaryota</taxon>
        <taxon>Fungi</taxon>
        <taxon>Dikarya</taxon>
        <taxon>Ascomycota</taxon>
        <taxon>Pezizomycotina</taxon>
        <taxon>Dothideomycetes</taxon>
        <taxon>Pleosporomycetidae</taxon>
        <taxon>Pleosporales</taxon>
        <taxon>Pleosporineae</taxon>
        <taxon>Pleosporaceae</taxon>
        <taxon>Bipolaris</taxon>
    </lineage>
</organism>
<dbReference type="HOGENOM" id="CLU_013929_17_1_1"/>
<accession>M2RK06</accession>
<evidence type="ECO:0000256" key="2">
    <source>
        <dbReference type="ARBA" id="ARBA00023242"/>
    </source>
</evidence>
<evidence type="ECO:0000259" key="4">
    <source>
        <dbReference type="PROSITE" id="PS51253"/>
    </source>
</evidence>
<dbReference type="GO" id="GO:0003677">
    <property type="term" value="F:DNA binding"/>
    <property type="evidence" value="ECO:0007669"/>
    <property type="project" value="UniProtKB-KW"/>
</dbReference>
<feature type="domain" description="HTH CENPB-type" evidence="4">
    <location>
        <begin position="49"/>
        <end position="114"/>
    </location>
</feature>
<reference evidence="5 6" key="1">
    <citation type="journal article" date="2012" name="PLoS Pathog.">
        <title>Diverse lifestyles and strategies of plant pathogenesis encoded in the genomes of eighteen Dothideomycetes fungi.</title>
        <authorList>
            <person name="Ohm R.A."/>
            <person name="Feau N."/>
            <person name="Henrissat B."/>
            <person name="Schoch C.L."/>
            <person name="Horwitz B.A."/>
            <person name="Barry K.W."/>
            <person name="Condon B.J."/>
            <person name="Copeland A.C."/>
            <person name="Dhillon B."/>
            <person name="Glaser F."/>
            <person name="Hesse C.N."/>
            <person name="Kosti I."/>
            <person name="LaButti K."/>
            <person name="Lindquist E.A."/>
            <person name="Lucas S."/>
            <person name="Salamov A.A."/>
            <person name="Bradshaw R.E."/>
            <person name="Ciuffetti L."/>
            <person name="Hamelin R.C."/>
            <person name="Kema G.H.J."/>
            <person name="Lawrence C."/>
            <person name="Scott J.A."/>
            <person name="Spatafora J.W."/>
            <person name="Turgeon B.G."/>
            <person name="de Wit P.J.G.M."/>
            <person name="Zhong S."/>
            <person name="Goodwin S.B."/>
            <person name="Grigoriev I.V."/>
        </authorList>
    </citation>
    <scope>NUCLEOTIDE SEQUENCE [LARGE SCALE GENOMIC DNA]</scope>
    <source>
        <strain evidence="6">ND90Pr / ATCC 201652</strain>
    </source>
</reference>
<dbReference type="PROSITE" id="PS51253">
    <property type="entry name" value="HTH_CENPB"/>
    <property type="match status" value="1"/>
</dbReference>
<sequence>MDSISKAIAAIDSQGPEGQISYREAAKIFGVDRNTLARRHQNKTQSRDDATHQRQLLSPPQESELIKYIQDLTERALPPTRSIIKNYVSVIAEWEPSDSWISRFLRRHRDQLTTKFVTGID</sequence>
<dbReference type="AlphaFoldDB" id="M2RK06"/>
<dbReference type="Pfam" id="PF05225">
    <property type="entry name" value="HTH_psq"/>
    <property type="match status" value="1"/>
</dbReference>
<evidence type="ECO:0000256" key="3">
    <source>
        <dbReference type="SAM" id="MobiDB-lite"/>
    </source>
</evidence>
<dbReference type="EMBL" id="KB445639">
    <property type="protein sequence ID" value="EMD67024.1"/>
    <property type="molecule type" value="Genomic_DNA"/>
</dbReference>
<feature type="region of interest" description="Disordered" evidence="3">
    <location>
        <begin position="33"/>
        <end position="59"/>
    </location>
</feature>
<dbReference type="RefSeq" id="XP_007696788.1">
    <property type="nucleotide sequence ID" value="XM_007698598.1"/>
</dbReference>
<name>M2RK06_COCSN</name>
<evidence type="ECO:0000256" key="1">
    <source>
        <dbReference type="ARBA" id="ARBA00023125"/>
    </source>
</evidence>
<dbReference type="SMART" id="SM00674">
    <property type="entry name" value="CENPB"/>
    <property type="match status" value="1"/>
</dbReference>
<evidence type="ECO:0000313" key="6">
    <source>
        <dbReference type="Proteomes" id="UP000016934"/>
    </source>
</evidence>
<keyword evidence="1" id="KW-0238">DNA-binding</keyword>
<proteinExistence type="predicted"/>
<dbReference type="OMA" id="INRNPTH"/>
<dbReference type="Proteomes" id="UP000016934">
    <property type="component" value="Unassembled WGS sequence"/>
</dbReference>
<dbReference type="SUPFAM" id="SSF46689">
    <property type="entry name" value="Homeodomain-like"/>
    <property type="match status" value="1"/>
</dbReference>
<dbReference type="Pfam" id="PF03221">
    <property type="entry name" value="HTH_Tnp_Tc5"/>
    <property type="match status" value="1"/>
</dbReference>
<dbReference type="InterPro" id="IPR007889">
    <property type="entry name" value="HTH_Psq"/>
</dbReference>
<keyword evidence="2" id="KW-0539">Nucleus</keyword>
<protein>
    <recommendedName>
        <fullName evidence="4">HTH CENPB-type domain-containing protein</fullName>
    </recommendedName>
</protein>
<dbReference type="STRING" id="665912.M2RK06"/>
<gene>
    <name evidence="5" type="ORF">COCSADRAFT_351630</name>
</gene>
<evidence type="ECO:0000313" key="5">
    <source>
        <dbReference type="EMBL" id="EMD67024.1"/>
    </source>
</evidence>